<dbReference type="RefSeq" id="WP_036839911.1">
    <property type="nucleotide sequence ID" value="NZ_CAWLUD010000047.1"/>
</dbReference>
<reference evidence="6 7" key="1">
    <citation type="submission" date="2014-03" db="EMBL/GenBank/DDBJ databases">
        <title>Draft Genome of Photorhabdus temperata Meg1.</title>
        <authorList>
            <person name="Hurst S.G.IV."/>
            <person name="Morris K."/>
            <person name="Thomas K."/>
            <person name="Tisa L.S."/>
        </authorList>
    </citation>
    <scope>NUCLEOTIDE SEQUENCE [LARGE SCALE GENOMIC DNA]</scope>
    <source>
        <strain evidence="6 7">Meg1</strain>
    </source>
</reference>
<dbReference type="Gene3D" id="3.40.605.10">
    <property type="entry name" value="Aldehyde Dehydrogenase, Chain A, domain 1"/>
    <property type="match status" value="1"/>
</dbReference>
<name>A0A081RV46_PHOTE</name>
<dbReference type="InterPro" id="IPR016161">
    <property type="entry name" value="Ald_DH/histidinol_DH"/>
</dbReference>
<feature type="active site" evidence="3">
    <location>
        <position position="257"/>
    </location>
</feature>
<dbReference type="EMBL" id="JGVH01000047">
    <property type="protein sequence ID" value="KER02549.1"/>
    <property type="molecule type" value="Genomic_DNA"/>
</dbReference>
<dbReference type="GO" id="GO:0004777">
    <property type="term" value="F:succinate-semialdehyde dehydrogenase (NAD+) activity"/>
    <property type="evidence" value="ECO:0007669"/>
    <property type="project" value="TreeGrafter"/>
</dbReference>
<dbReference type="PANTHER" id="PTHR43353">
    <property type="entry name" value="SUCCINATE-SEMIALDEHYDE DEHYDROGENASE, MITOCHONDRIAL"/>
    <property type="match status" value="1"/>
</dbReference>
<keyword evidence="2 4" id="KW-0560">Oxidoreductase</keyword>
<evidence type="ECO:0000256" key="1">
    <source>
        <dbReference type="ARBA" id="ARBA00009986"/>
    </source>
</evidence>
<dbReference type="InterPro" id="IPR015590">
    <property type="entry name" value="Aldehyde_DH_dom"/>
</dbReference>
<evidence type="ECO:0000259" key="5">
    <source>
        <dbReference type="Pfam" id="PF00171"/>
    </source>
</evidence>
<dbReference type="InterPro" id="IPR016160">
    <property type="entry name" value="Ald_DH_CS_CYS"/>
</dbReference>
<dbReference type="NCBIfam" id="TIGR01780">
    <property type="entry name" value="SSADH"/>
    <property type="match status" value="1"/>
</dbReference>
<dbReference type="Gene3D" id="3.40.309.10">
    <property type="entry name" value="Aldehyde Dehydrogenase, Chain A, domain 2"/>
    <property type="match status" value="1"/>
</dbReference>
<feature type="domain" description="Aldehyde dehydrogenase" evidence="5">
    <location>
        <begin position="20"/>
        <end position="479"/>
    </location>
</feature>
<dbReference type="AlphaFoldDB" id="A0A081RV46"/>
<dbReference type="EC" id="1.2.1.16" evidence="6"/>
<proteinExistence type="inferred from homology"/>
<dbReference type="GO" id="GO:0009450">
    <property type="term" value="P:gamma-aminobutyric acid catabolic process"/>
    <property type="evidence" value="ECO:0007669"/>
    <property type="project" value="InterPro"/>
</dbReference>
<dbReference type="PANTHER" id="PTHR43353:SF5">
    <property type="entry name" value="SUCCINATE-SEMIALDEHYDE DEHYDROGENASE, MITOCHONDRIAL"/>
    <property type="match status" value="1"/>
</dbReference>
<accession>A0A081RV46</accession>
<comment type="similarity">
    <text evidence="1 4">Belongs to the aldehyde dehydrogenase family.</text>
</comment>
<evidence type="ECO:0000256" key="4">
    <source>
        <dbReference type="RuleBase" id="RU003345"/>
    </source>
</evidence>
<dbReference type="Proteomes" id="UP000028002">
    <property type="component" value="Unassembled WGS sequence"/>
</dbReference>
<evidence type="ECO:0000313" key="7">
    <source>
        <dbReference type="Proteomes" id="UP000028002"/>
    </source>
</evidence>
<dbReference type="InterPro" id="IPR010102">
    <property type="entry name" value="Succ_semiAld_DH"/>
</dbReference>
<dbReference type="CDD" id="cd07103">
    <property type="entry name" value="ALDH_F5_SSADH_GabD"/>
    <property type="match status" value="1"/>
</dbReference>
<protein>
    <submittedName>
        <fullName evidence="6">Succinate semialdehyde dehydrogenase</fullName>
        <ecNumber evidence="6">1.2.1.16</ecNumber>
    </submittedName>
</protein>
<dbReference type="Pfam" id="PF00171">
    <property type="entry name" value="Aldedh"/>
    <property type="match status" value="1"/>
</dbReference>
<dbReference type="PROSITE" id="PS00070">
    <property type="entry name" value="ALDEHYDE_DEHYDR_CYS"/>
    <property type="match status" value="1"/>
</dbReference>
<dbReference type="FunFam" id="3.40.309.10:FF:000004">
    <property type="entry name" value="Succinate-semialdehyde dehydrogenase I"/>
    <property type="match status" value="1"/>
</dbReference>
<evidence type="ECO:0000256" key="2">
    <source>
        <dbReference type="ARBA" id="ARBA00023002"/>
    </source>
</evidence>
<dbReference type="InterPro" id="IPR016163">
    <property type="entry name" value="Ald_DH_C"/>
</dbReference>
<dbReference type="PROSITE" id="PS00687">
    <property type="entry name" value="ALDEHYDE_DEHYDR_GLU"/>
    <property type="match status" value="1"/>
</dbReference>
<dbReference type="GO" id="GO:0005829">
    <property type="term" value="C:cytosol"/>
    <property type="evidence" value="ECO:0007669"/>
    <property type="project" value="TreeGrafter"/>
</dbReference>
<comment type="caution">
    <text evidence="6">The sequence shown here is derived from an EMBL/GenBank/DDBJ whole genome shotgun (WGS) entry which is preliminary data.</text>
</comment>
<dbReference type="PATRIC" id="fig|1393735.3.peg.2871"/>
<organism evidence="6 7">
    <name type="scientific">Photorhabdus temperata subsp. temperata Meg1</name>
    <dbReference type="NCBI Taxonomy" id="1393735"/>
    <lineage>
        <taxon>Bacteria</taxon>
        <taxon>Pseudomonadati</taxon>
        <taxon>Pseudomonadota</taxon>
        <taxon>Gammaproteobacteria</taxon>
        <taxon>Enterobacterales</taxon>
        <taxon>Morganellaceae</taxon>
        <taxon>Photorhabdus</taxon>
    </lineage>
</organism>
<sequence length="490" mass="52281">MTNNVNTELLRQQAYINGQWIDADNKVTFKVTNPANGEVIAHVSNMGAAETERAIAAAQQSLPAWRAMTAKQRSQLLQRWFRLMMENQQALAELLSLEQGKPQAEAMGEIAYGASFIEWFAEEGKRTYGETIPSPLPGRRIITIKQPIGVVAAITPWNFPNAMIARKVGPALAAGCTVVLKPAAETPLSALALAALAEQAGIPAGVLNVVTGKDAKAIGGVMTQSPIVRKLSFTGSTGVGKLLMAQSADTVKKLSLELGGNAPFIVFDDADIDAAVQGALTAKFRNSGQTCVCANRILVQETIYDTFAERLAQAVNALQVGPASDVKSQQGPLINQAAVDKVQEHLSDAVSHGARILAGGKSHALGGLFFEPTVLVDVTESMLISREETFGPIAPLFKFRDEAEAIHLANNTEFGLAAYFYSRDIGRIYRVAEALESGMVGINEGLISNEVAPFGGIKQSGLGREGSRYGIEDYLEVKYLCFGGIEDTGA</sequence>
<gene>
    <name evidence="6" type="ORF">MEG1DRAFT_02813</name>
</gene>
<dbReference type="FunFam" id="3.40.605.10:FF:000005">
    <property type="entry name" value="Succinate-semialdehyde dehydrogenase I"/>
    <property type="match status" value="1"/>
</dbReference>
<dbReference type="SUPFAM" id="SSF53720">
    <property type="entry name" value="ALDH-like"/>
    <property type="match status" value="1"/>
</dbReference>
<evidence type="ECO:0000313" key="6">
    <source>
        <dbReference type="EMBL" id="KER02549.1"/>
    </source>
</evidence>
<dbReference type="InterPro" id="IPR050740">
    <property type="entry name" value="Aldehyde_DH_Superfamily"/>
</dbReference>
<dbReference type="InterPro" id="IPR016162">
    <property type="entry name" value="Ald_DH_N"/>
</dbReference>
<dbReference type="InterPro" id="IPR029510">
    <property type="entry name" value="Ald_DH_CS_GLU"/>
</dbReference>
<evidence type="ECO:0000256" key="3">
    <source>
        <dbReference type="PROSITE-ProRule" id="PRU10007"/>
    </source>
</evidence>